<dbReference type="Gene3D" id="3.40.50.11350">
    <property type="match status" value="1"/>
</dbReference>
<organism evidence="2 3">
    <name type="scientific">Chrysochromulina tobinii</name>
    <dbReference type="NCBI Taxonomy" id="1460289"/>
    <lineage>
        <taxon>Eukaryota</taxon>
        <taxon>Haptista</taxon>
        <taxon>Haptophyta</taxon>
        <taxon>Prymnesiophyceae</taxon>
        <taxon>Prymnesiales</taxon>
        <taxon>Chrysochromulinaceae</taxon>
        <taxon>Chrysochromulina</taxon>
    </lineage>
</organism>
<feature type="compositionally biased region" description="Basic and acidic residues" evidence="1">
    <location>
        <begin position="232"/>
        <end position="243"/>
    </location>
</feature>
<reference evidence="3" key="1">
    <citation type="journal article" date="2015" name="PLoS Genet.">
        <title>Genome Sequence and Transcriptome Analyses of Chrysochromulina tobin: Metabolic Tools for Enhanced Algal Fitness in the Prominent Order Prymnesiales (Haptophyceae).</title>
        <authorList>
            <person name="Hovde B.T."/>
            <person name="Deodato C.R."/>
            <person name="Hunsperger H.M."/>
            <person name="Ryken S.A."/>
            <person name="Yost W."/>
            <person name="Jha R.K."/>
            <person name="Patterson J."/>
            <person name="Monnat R.J. Jr."/>
            <person name="Barlow S.B."/>
            <person name="Starkenburg S.R."/>
            <person name="Cattolico R.A."/>
        </authorList>
    </citation>
    <scope>NUCLEOTIDE SEQUENCE</scope>
    <source>
        <strain evidence="3">CCMP291</strain>
    </source>
</reference>
<dbReference type="EMBL" id="JWZX01001866">
    <property type="protein sequence ID" value="KOO32029.1"/>
    <property type="molecule type" value="Genomic_DNA"/>
</dbReference>
<sequence>MGAELQRSLTLDRPLRGEREISALFGDVRQPVLALDHTFNTVALPSVFDAGERALLLSALKPNERLRAKLNGFMGERVPRPCLAAHVRRTDHWRLSELMGDIRFWPTIEGFVRQIGEQVRRRRLASWLLATDCREPSELKALHAIEQRVEYSEMLTGEDGVATAVLDMWACIGADFFVGTRGSMYTDYIERFRVAQGKVVDHLFFELEPEDVTAAEAKEAAKALEAKAVEPKAVEPKAVEPKALEANAPAMEAR</sequence>
<dbReference type="CDD" id="cd11296">
    <property type="entry name" value="O-FucT_like"/>
    <property type="match status" value="1"/>
</dbReference>
<proteinExistence type="predicted"/>
<evidence type="ECO:0000313" key="3">
    <source>
        <dbReference type="Proteomes" id="UP000037460"/>
    </source>
</evidence>
<name>A0A0M0JZP9_9EUKA</name>
<accession>A0A0M0JZP9</accession>
<gene>
    <name evidence="2" type="ORF">Ctob_015195</name>
</gene>
<feature type="non-terminal residue" evidence="2">
    <location>
        <position position="254"/>
    </location>
</feature>
<comment type="caution">
    <text evidence="2">The sequence shown here is derived from an EMBL/GenBank/DDBJ whole genome shotgun (WGS) entry which is preliminary data.</text>
</comment>
<keyword evidence="3" id="KW-1185">Reference proteome</keyword>
<protein>
    <submittedName>
        <fullName evidence="2">Uncharacterized protein</fullName>
    </submittedName>
</protein>
<evidence type="ECO:0000256" key="1">
    <source>
        <dbReference type="SAM" id="MobiDB-lite"/>
    </source>
</evidence>
<evidence type="ECO:0000313" key="2">
    <source>
        <dbReference type="EMBL" id="KOO32029.1"/>
    </source>
</evidence>
<feature type="region of interest" description="Disordered" evidence="1">
    <location>
        <begin position="232"/>
        <end position="254"/>
    </location>
</feature>
<dbReference type="Proteomes" id="UP000037460">
    <property type="component" value="Unassembled WGS sequence"/>
</dbReference>
<dbReference type="AlphaFoldDB" id="A0A0M0JZP9"/>